<comment type="caution">
    <text evidence="1">The sequence shown here is derived from an EMBL/GenBank/DDBJ whole genome shotgun (WGS) entry which is preliminary data.</text>
</comment>
<name>A0AAW0N793_9GOBI</name>
<evidence type="ECO:0000313" key="2">
    <source>
        <dbReference type="Proteomes" id="UP001460270"/>
    </source>
</evidence>
<organism evidence="1 2">
    <name type="scientific">Mugilogobius chulae</name>
    <name type="common">yellowstripe goby</name>
    <dbReference type="NCBI Taxonomy" id="88201"/>
    <lineage>
        <taxon>Eukaryota</taxon>
        <taxon>Metazoa</taxon>
        <taxon>Chordata</taxon>
        <taxon>Craniata</taxon>
        <taxon>Vertebrata</taxon>
        <taxon>Euteleostomi</taxon>
        <taxon>Actinopterygii</taxon>
        <taxon>Neopterygii</taxon>
        <taxon>Teleostei</taxon>
        <taxon>Neoteleostei</taxon>
        <taxon>Acanthomorphata</taxon>
        <taxon>Gobiaria</taxon>
        <taxon>Gobiiformes</taxon>
        <taxon>Gobioidei</taxon>
        <taxon>Gobiidae</taxon>
        <taxon>Gobionellinae</taxon>
        <taxon>Mugilogobius</taxon>
    </lineage>
</organism>
<protein>
    <submittedName>
        <fullName evidence="1">Uncharacterized protein</fullName>
    </submittedName>
</protein>
<dbReference type="Proteomes" id="UP001460270">
    <property type="component" value="Unassembled WGS sequence"/>
</dbReference>
<keyword evidence="2" id="KW-1185">Reference proteome</keyword>
<accession>A0AAW0N793</accession>
<gene>
    <name evidence="1" type="ORF">WMY93_025706</name>
</gene>
<proteinExistence type="predicted"/>
<evidence type="ECO:0000313" key="1">
    <source>
        <dbReference type="EMBL" id="KAK7886085.1"/>
    </source>
</evidence>
<dbReference type="AlphaFoldDB" id="A0AAW0N793"/>
<dbReference type="EMBL" id="JBBPFD010000019">
    <property type="protein sequence ID" value="KAK7886085.1"/>
    <property type="molecule type" value="Genomic_DNA"/>
</dbReference>
<reference evidence="2" key="1">
    <citation type="submission" date="2024-04" db="EMBL/GenBank/DDBJ databases">
        <title>Salinicola lusitanus LLJ914,a marine bacterium isolated from the Okinawa Trough.</title>
        <authorList>
            <person name="Li J."/>
        </authorList>
    </citation>
    <scope>NUCLEOTIDE SEQUENCE [LARGE SCALE GENOMIC DNA]</scope>
</reference>
<sequence length="129" mass="14241">MYAYYDRVIFKPSGQPHPHYFDELRLFGYPRCCMIYGVADGALLTVMFLLHNACSSSPIDGHALDFQLPRTAGEIPLPVQSESELCRLCAPLTSISNHSSTLAYKIGGTFVFTSGFNGAVWNCGLLLQM</sequence>